<gene>
    <name evidence="2" type="ORF">DM02DRAFT_682685</name>
</gene>
<feature type="transmembrane region" description="Helical" evidence="1">
    <location>
        <begin position="438"/>
        <end position="458"/>
    </location>
</feature>
<dbReference type="STRING" id="97972.A0A2V1DK44"/>
<evidence type="ECO:0000313" key="3">
    <source>
        <dbReference type="Proteomes" id="UP000244855"/>
    </source>
</evidence>
<reference evidence="2 3" key="1">
    <citation type="journal article" date="2018" name="Sci. Rep.">
        <title>Comparative genomics provides insights into the lifestyle and reveals functional heterogeneity of dark septate endophytic fungi.</title>
        <authorList>
            <person name="Knapp D.G."/>
            <person name="Nemeth J.B."/>
            <person name="Barry K."/>
            <person name="Hainaut M."/>
            <person name="Henrissat B."/>
            <person name="Johnson J."/>
            <person name="Kuo A."/>
            <person name="Lim J.H.P."/>
            <person name="Lipzen A."/>
            <person name="Nolan M."/>
            <person name="Ohm R.A."/>
            <person name="Tamas L."/>
            <person name="Grigoriev I.V."/>
            <person name="Spatafora J.W."/>
            <person name="Nagy L.G."/>
            <person name="Kovacs G.M."/>
        </authorList>
    </citation>
    <scope>NUCLEOTIDE SEQUENCE [LARGE SCALE GENOMIC DNA]</scope>
    <source>
        <strain evidence="2 3">DSE2036</strain>
    </source>
</reference>
<evidence type="ECO:0000256" key="1">
    <source>
        <dbReference type="SAM" id="Phobius"/>
    </source>
</evidence>
<sequence length="564" mass="60837">MMARPYAAYAVLGGLLVPTVFSVLLLVADSRGWHSSEGYVETVTNEKPTIAIAVQLLSHSLGLFQVCALCTVISLSFQRHASVSPFSLNSLRFVSSAFALRFDWNLPVGFLVPLILFIGFSVVPAAVWSGAITPNVVPRNTTVPFSVPAIGTVNSSLENPLKVASFHNCLSRLSLLGSAALSSSVSSIPGRKNEKATVCTKLDRSGYSFIGRGYGTGGSVGLVQLPGVQTPLAYSFVEASLEAKVECAVNKTSEFRLNFIKDYDGVELYVDVGNGTLPEGLNACDKGNATLCGYGFGELHQVQCRLGFTAREFRVEVDNTGRTISVFPQKHIDWPSYANALLTELAAEHSYMSALDSAFGGSQLGHAIRSNIDILHAYRNQTTFNETTMLNAIEDFIADVMDNSLLSFSQSRYFGRKEQRIVEADVVRNVVVYGEKRFIYATIVLHFVVLSICVIEAVRTRFWNGLRNLDLLDMASVAVAASLGGTKLAAHVQNLGMGEVLMSRKRGAATDITGAVTVRLRGMDGAMCAIEPADQILMGNVDASEHGGMGKGRKYMAVSGFEMS</sequence>
<dbReference type="AlphaFoldDB" id="A0A2V1DK44"/>
<evidence type="ECO:0000313" key="2">
    <source>
        <dbReference type="EMBL" id="PVH98201.1"/>
    </source>
</evidence>
<dbReference type="EMBL" id="KZ805418">
    <property type="protein sequence ID" value="PVH98201.1"/>
    <property type="molecule type" value="Genomic_DNA"/>
</dbReference>
<keyword evidence="3" id="KW-1185">Reference proteome</keyword>
<accession>A0A2V1DK44</accession>
<feature type="transmembrane region" description="Helical" evidence="1">
    <location>
        <begin position="109"/>
        <end position="131"/>
    </location>
</feature>
<organism evidence="2 3">
    <name type="scientific">Periconia macrospinosa</name>
    <dbReference type="NCBI Taxonomy" id="97972"/>
    <lineage>
        <taxon>Eukaryota</taxon>
        <taxon>Fungi</taxon>
        <taxon>Dikarya</taxon>
        <taxon>Ascomycota</taxon>
        <taxon>Pezizomycotina</taxon>
        <taxon>Dothideomycetes</taxon>
        <taxon>Pleosporomycetidae</taxon>
        <taxon>Pleosporales</taxon>
        <taxon>Massarineae</taxon>
        <taxon>Periconiaceae</taxon>
        <taxon>Periconia</taxon>
    </lineage>
</organism>
<keyword evidence="1" id="KW-0472">Membrane</keyword>
<dbReference type="Proteomes" id="UP000244855">
    <property type="component" value="Unassembled WGS sequence"/>
</dbReference>
<feature type="transmembrane region" description="Helical" evidence="1">
    <location>
        <begin position="6"/>
        <end position="28"/>
    </location>
</feature>
<protein>
    <submittedName>
        <fullName evidence="2">Uncharacterized protein</fullName>
    </submittedName>
</protein>
<keyword evidence="1" id="KW-0812">Transmembrane</keyword>
<proteinExistence type="predicted"/>
<name>A0A2V1DK44_9PLEO</name>
<dbReference type="OrthoDB" id="529273at2759"/>
<keyword evidence="1" id="KW-1133">Transmembrane helix</keyword>